<organism evidence="2 3">
    <name type="scientific">Kribbella turkmenica</name>
    <dbReference type="NCBI Taxonomy" id="2530375"/>
    <lineage>
        <taxon>Bacteria</taxon>
        <taxon>Bacillati</taxon>
        <taxon>Actinomycetota</taxon>
        <taxon>Actinomycetes</taxon>
        <taxon>Propionibacteriales</taxon>
        <taxon>Kribbellaceae</taxon>
        <taxon>Kribbella</taxon>
    </lineage>
</organism>
<evidence type="ECO:0000256" key="1">
    <source>
        <dbReference type="SAM" id="MobiDB-lite"/>
    </source>
</evidence>
<keyword evidence="3" id="KW-1185">Reference proteome</keyword>
<name>A0A4R4WAX1_9ACTN</name>
<accession>A0A4R4WAX1</accession>
<sequence length="91" mass="9699">MGPSVVAVSADPKHRFSKPVAASILRSRRDSSQRRLVASRTCSSVGSTPVRRAIARSVLGRSPCTPVKRSYAAANSRVNASPSTPKTSHIR</sequence>
<dbReference type="RefSeq" id="WP_132326555.1">
    <property type="nucleotide sequence ID" value="NZ_SMKR01000189.1"/>
</dbReference>
<comment type="caution">
    <text evidence="2">The sequence shown here is derived from an EMBL/GenBank/DDBJ whole genome shotgun (WGS) entry which is preliminary data.</text>
</comment>
<proteinExistence type="predicted"/>
<evidence type="ECO:0000313" key="2">
    <source>
        <dbReference type="EMBL" id="TDD15922.1"/>
    </source>
</evidence>
<dbReference type="EMBL" id="SMKR01000189">
    <property type="protein sequence ID" value="TDD15922.1"/>
    <property type="molecule type" value="Genomic_DNA"/>
</dbReference>
<protein>
    <submittedName>
        <fullName evidence="2">Uncharacterized protein</fullName>
    </submittedName>
</protein>
<feature type="region of interest" description="Disordered" evidence="1">
    <location>
        <begin position="69"/>
        <end position="91"/>
    </location>
</feature>
<gene>
    <name evidence="2" type="ORF">E1218_30745</name>
</gene>
<evidence type="ECO:0000313" key="3">
    <source>
        <dbReference type="Proteomes" id="UP000295172"/>
    </source>
</evidence>
<feature type="compositionally biased region" description="Polar residues" evidence="1">
    <location>
        <begin position="76"/>
        <end position="91"/>
    </location>
</feature>
<reference evidence="2 3" key="1">
    <citation type="submission" date="2019-02" db="EMBL/GenBank/DDBJ databases">
        <title>Draft genome sequences of novel Actinobacteria.</title>
        <authorList>
            <person name="Sahin N."/>
            <person name="Ay H."/>
            <person name="Saygin H."/>
        </authorList>
    </citation>
    <scope>NUCLEOTIDE SEQUENCE [LARGE SCALE GENOMIC DNA]</scope>
    <source>
        <strain evidence="2 3">16K104</strain>
    </source>
</reference>
<dbReference type="Proteomes" id="UP000295172">
    <property type="component" value="Unassembled WGS sequence"/>
</dbReference>
<dbReference type="AlphaFoldDB" id="A0A4R4WAX1"/>